<dbReference type="InterPro" id="IPR020846">
    <property type="entry name" value="MFS_dom"/>
</dbReference>
<evidence type="ECO:0000256" key="7">
    <source>
        <dbReference type="SAM" id="Phobius"/>
    </source>
</evidence>
<dbReference type="EMBL" id="PIOD01000005">
    <property type="protein sequence ID" value="RDW20459.1"/>
    <property type="molecule type" value="Genomic_DNA"/>
</dbReference>
<dbReference type="OrthoDB" id="65739at2"/>
<feature type="transmembrane region" description="Helical" evidence="7">
    <location>
        <begin position="68"/>
        <end position="87"/>
    </location>
</feature>
<gene>
    <name evidence="9" type="ORF">CWR45_04265</name>
</gene>
<evidence type="ECO:0000313" key="9">
    <source>
        <dbReference type="EMBL" id="RDW20459.1"/>
    </source>
</evidence>
<dbReference type="PANTHER" id="PTHR43414">
    <property type="entry name" value="MULTIDRUG RESISTANCE PROTEIN MDTG"/>
    <property type="match status" value="1"/>
</dbReference>
<dbReference type="Gene3D" id="1.20.1250.20">
    <property type="entry name" value="MFS general substrate transporter like domains"/>
    <property type="match status" value="2"/>
</dbReference>
<dbReference type="InterPro" id="IPR001958">
    <property type="entry name" value="Tet-R_TetA/multi-R_MdtG-like"/>
</dbReference>
<evidence type="ECO:0000256" key="2">
    <source>
        <dbReference type="ARBA" id="ARBA00022448"/>
    </source>
</evidence>
<dbReference type="SUPFAM" id="SSF103473">
    <property type="entry name" value="MFS general substrate transporter"/>
    <property type="match status" value="1"/>
</dbReference>
<feature type="transmembrane region" description="Helical" evidence="7">
    <location>
        <begin position="7"/>
        <end position="25"/>
    </location>
</feature>
<feature type="transmembrane region" description="Helical" evidence="7">
    <location>
        <begin position="241"/>
        <end position="259"/>
    </location>
</feature>
<evidence type="ECO:0000259" key="8">
    <source>
        <dbReference type="PROSITE" id="PS50850"/>
    </source>
</evidence>
<dbReference type="PRINTS" id="PR01035">
    <property type="entry name" value="TCRTETA"/>
</dbReference>
<feature type="transmembrane region" description="Helical" evidence="7">
    <location>
        <begin position="201"/>
        <end position="221"/>
    </location>
</feature>
<feature type="transmembrane region" description="Helical" evidence="7">
    <location>
        <begin position="37"/>
        <end position="56"/>
    </location>
</feature>
<dbReference type="RefSeq" id="WP_115748573.1">
    <property type="nucleotide sequence ID" value="NZ_PIOD01000005.1"/>
</dbReference>
<feature type="domain" description="Major facilitator superfamily (MFS) profile" evidence="8">
    <location>
        <begin position="1"/>
        <end position="387"/>
    </location>
</feature>
<keyword evidence="2" id="KW-0813">Transport</keyword>
<evidence type="ECO:0000256" key="1">
    <source>
        <dbReference type="ARBA" id="ARBA00004651"/>
    </source>
</evidence>
<evidence type="ECO:0000313" key="10">
    <source>
        <dbReference type="Proteomes" id="UP000256520"/>
    </source>
</evidence>
<feature type="transmembrane region" description="Helical" evidence="7">
    <location>
        <begin position="125"/>
        <end position="147"/>
    </location>
</feature>
<comment type="caution">
    <text evidence="9">The sequence shown here is derived from an EMBL/GenBank/DDBJ whole genome shotgun (WGS) entry which is preliminary data.</text>
</comment>
<evidence type="ECO:0000256" key="6">
    <source>
        <dbReference type="ARBA" id="ARBA00023136"/>
    </source>
</evidence>
<keyword evidence="6 7" id="KW-0472">Membrane</keyword>
<feature type="transmembrane region" description="Helical" evidence="7">
    <location>
        <begin position="159"/>
        <end position="180"/>
    </location>
</feature>
<evidence type="ECO:0000256" key="5">
    <source>
        <dbReference type="ARBA" id="ARBA00022989"/>
    </source>
</evidence>
<feature type="transmembrane region" description="Helical" evidence="7">
    <location>
        <begin position="365"/>
        <end position="384"/>
    </location>
</feature>
<feature type="transmembrane region" description="Helical" evidence="7">
    <location>
        <begin position="296"/>
        <end position="320"/>
    </location>
</feature>
<evidence type="ECO:0000256" key="3">
    <source>
        <dbReference type="ARBA" id="ARBA00022475"/>
    </source>
</evidence>
<keyword evidence="5 7" id="KW-1133">Transmembrane helix</keyword>
<keyword evidence="3" id="KW-1003">Cell membrane</keyword>
<keyword evidence="4 7" id="KW-0812">Transmembrane</keyword>
<keyword evidence="10" id="KW-1185">Reference proteome</keyword>
<sequence length="413" mass="45005">MWFANFFVSGSMTMVIPFISLYISSFGNFSASYVQTWSGLTFAVTFVTAFIFAPIWGRIGDKFGRKNILIISAAGIGISVFLMGFATSVWQLFLLRLLMGIVTGFIPMSQAFISTQTPKEVAGKVLGTLQTGGVTGALIGPMLGGVLADTFGYANSFKWVSITIFLSALLVLFGVKEIQVKLSTDKRDYKTYSSKDVVRHIFGKPTLLVVLLLSALVQIANFSIQPILSLFVEEIHGPVNIAFFAGVAFSAAGLGNLFMARSWGKLGDRIGHIKILTLLLLLSGIVYLPGALVTSLWQLVLLRFLLGVTMGGIIPARIAYIREAAPLSMQGEVLGYNTSLRFLGNVIGPAMGGIIAAAFGFSAVFFVTSILLILCGVIMLFTWYRFDHTAKRSHSFHSRHHARQVILKEAREK</sequence>
<accession>A0A3D8PZ67</accession>
<feature type="transmembrane region" description="Helical" evidence="7">
    <location>
        <begin position="271"/>
        <end position="290"/>
    </location>
</feature>
<feature type="transmembrane region" description="Helical" evidence="7">
    <location>
        <begin position="340"/>
        <end position="359"/>
    </location>
</feature>
<dbReference type="InterPro" id="IPR036259">
    <property type="entry name" value="MFS_trans_sf"/>
</dbReference>
<dbReference type="Proteomes" id="UP000256520">
    <property type="component" value="Unassembled WGS sequence"/>
</dbReference>
<feature type="transmembrane region" description="Helical" evidence="7">
    <location>
        <begin position="93"/>
        <end position="113"/>
    </location>
</feature>
<protein>
    <submittedName>
        <fullName evidence="9">MFS transporter</fullName>
    </submittedName>
</protein>
<organism evidence="9 10">
    <name type="scientific">Oceanobacillus chungangensis</name>
    <dbReference type="NCBI Taxonomy" id="1229152"/>
    <lineage>
        <taxon>Bacteria</taxon>
        <taxon>Bacillati</taxon>
        <taxon>Bacillota</taxon>
        <taxon>Bacilli</taxon>
        <taxon>Bacillales</taxon>
        <taxon>Bacillaceae</taxon>
        <taxon>Oceanobacillus</taxon>
    </lineage>
</organism>
<name>A0A3D8PZ67_9BACI</name>
<dbReference type="GO" id="GO:0005886">
    <property type="term" value="C:plasma membrane"/>
    <property type="evidence" value="ECO:0007669"/>
    <property type="project" value="UniProtKB-SubCell"/>
</dbReference>
<dbReference type="Pfam" id="PF07690">
    <property type="entry name" value="MFS_1"/>
    <property type="match status" value="1"/>
</dbReference>
<proteinExistence type="predicted"/>
<dbReference type="AlphaFoldDB" id="A0A3D8PZ67"/>
<dbReference type="GO" id="GO:0022857">
    <property type="term" value="F:transmembrane transporter activity"/>
    <property type="evidence" value="ECO:0007669"/>
    <property type="project" value="InterPro"/>
</dbReference>
<dbReference type="PANTHER" id="PTHR43414:SF3">
    <property type="entry name" value="LMO2377 PROTEIN"/>
    <property type="match status" value="1"/>
</dbReference>
<reference evidence="10" key="1">
    <citation type="submission" date="2017-11" db="EMBL/GenBank/DDBJ databases">
        <authorList>
            <person name="Zhu W."/>
        </authorList>
    </citation>
    <scope>NUCLEOTIDE SEQUENCE [LARGE SCALE GENOMIC DNA]</scope>
    <source>
        <strain evidence="10">CAU 1051</strain>
    </source>
</reference>
<comment type="subcellular location">
    <subcellularLocation>
        <location evidence="1">Cell membrane</location>
        <topology evidence="1">Multi-pass membrane protein</topology>
    </subcellularLocation>
</comment>
<dbReference type="PROSITE" id="PS50850">
    <property type="entry name" value="MFS"/>
    <property type="match status" value="1"/>
</dbReference>
<evidence type="ECO:0000256" key="4">
    <source>
        <dbReference type="ARBA" id="ARBA00022692"/>
    </source>
</evidence>
<dbReference type="InterPro" id="IPR011701">
    <property type="entry name" value="MFS"/>
</dbReference>